<protein>
    <submittedName>
        <fullName evidence="5">D-alanyl-D-alanine carboxypeptidase/D-alanyl-D -alanine-endopeptidase</fullName>
        <ecNumber evidence="5">3.4.16.4</ecNumber>
    </submittedName>
</protein>
<sequence>MSGRGGWQLKTWQFTAAAAVAGLALASAAAAAAGPWDSGGQRTAESRRAASGTGTGDADHRTEAGRPIPAGSGQITPEAPAVLAPLEAGGLAPRTGQGAREAAAGQAPPPTTTALKGLLEPLLKARGLGPGATASVVDAATGQELYGSGAKTAMVPASTVKIATAAAALSVLGPDHRIRTTVVAEPAPGYEDGAAPERIVLVGGGDPTLTARAEAGGNASLRTLADRAAAVLKKRGARTVRLAYDTSAYSGPALHPIGPNENIAPVSALMADEGRLDTSRSGPAPRTARPAQDAADAFAGFLADRGVTVEGAVRQATATDQAEELADVRSAPLSALVERMLTHSDNDIAEALARQTALAAGAEADFAGAERETRRALDRLGVPLDGTRFADGSGLDRADRVTARLLTSVLARAAHTDHPELRPVLTGLPVAGFSGTLAGRYSGQDAADGTGVVRAKTGTLTGVNSLAGTVVDADGRLLAFSFLAGSTTDPATAQSTLDHLATTLARCGC</sequence>
<dbReference type="PANTHER" id="PTHR30023">
    <property type="entry name" value="D-ALANYL-D-ALANINE CARBOXYPEPTIDASE"/>
    <property type="match status" value="1"/>
</dbReference>
<dbReference type="InterPro" id="IPR000667">
    <property type="entry name" value="Peptidase_S13"/>
</dbReference>
<feature type="chain" id="PRO_5039257293" evidence="4">
    <location>
        <begin position="33"/>
        <end position="509"/>
    </location>
</feature>
<keyword evidence="5" id="KW-0645">Protease</keyword>
<dbReference type="GO" id="GO:0006508">
    <property type="term" value="P:proteolysis"/>
    <property type="evidence" value="ECO:0007669"/>
    <property type="project" value="InterPro"/>
</dbReference>
<name>A0A380P167_STRGR</name>
<dbReference type="NCBIfam" id="TIGR00666">
    <property type="entry name" value="PBP4"/>
    <property type="match status" value="1"/>
</dbReference>
<evidence type="ECO:0000256" key="4">
    <source>
        <dbReference type="SAM" id="SignalP"/>
    </source>
</evidence>
<evidence type="ECO:0000313" key="5">
    <source>
        <dbReference type="EMBL" id="SUP57443.1"/>
    </source>
</evidence>
<reference evidence="5 6" key="1">
    <citation type="submission" date="2018-06" db="EMBL/GenBank/DDBJ databases">
        <authorList>
            <consortium name="Pathogen Informatics"/>
            <person name="Doyle S."/>
        </authorList>
    </citation>
    <scope>NUCLEOTIDE SEQUENCE [LARGE SCALE GENOMIC DNA]</scope>
    <source>
        <strain evidence="5 6">NCTC7807</strain>
    </source>
</reference>
<dbReference type="RefSeq" id="WP_115068794.1">
    <property type="nucleotide sequence ID" value="NZ_UHID01000006.1"/>
</dbReference>
<feature type="region of interest" description="Disordered" evidence="3">
    <location>
        <begin position="33"/>
        <end position="76"/>
    </location>
</feature>
<feature type="region of interest" description="Disordered" evidence="3">
    <location>
        <begin position="89"/>
        <end position="111"/>
    </location>
</feature>
<accession>A0A380P167</accession>
<dbReference type="GO" id="GO:0009002">
    <property type="term" value="F:serine-type D-Ala-D-Ala carboxypeptidase activity"/>
    <property type="evidence" value="ECO:0007669"/>
    <property type="project" value="UniProtKB-EC"/>
</dbReference>
<dbReference type="PANTHER" id="PTHR30023:SF0">
    <property type="entry name" value="PENICILLIN-SENSITIVE CARBOXYPEPTIDASE A"/>
    <property type="match status" value="1"/>
</dbReference>
<dbReference type="Proteomes" id="UP000254150">
    <property type="component" value="Unassembled WGS sequence"/>
</dbReference>
<evidence type="ECO:0000256" key="1">
    <source>
        <dbReference type="ARBA" id="ARBA00006096"/>
    </source>
</evidence>
<feature type="signal peptide" evidence="4">
    <location>
        <begin position="1"/>
        <end position="32"/>
    </location>
</feature>
<evidence type="ECO:0000256" key="2">
    <source>
        <dbReference type="ARBA" id="ARBA00022801"/>
    </source>
</evidence>
<feature type="compositionally biased region" description="Low complexity" evidence="3">
    <location>
        <begin position="89"/>
        <end position="106"/>
    </location>
</feature>
<dbReference type="EMBL" id="UHID01000006">
    <property type="protein sequence ID" value="SUP57443.1"/>
    <property type="molecule type" value="Genomic_DNA"/>
</dbReference>
<dbReference type="Pfam" id="PF02113">
    <property type="entry name" value="Peptidase_S13"/>
    <property type="match status" value="2"/>
</dbReference>
<keyword evidence="4" id="KW-0732">Signal</keyword>
<dbReference type="EC" id="3.4.16.4" evidence="5"/>
<proteinExistence type="inferred from homology"/>
<dbReference type="Gene3D" id="3.40.710.10">
    <property type="entry name" value="DD-peptidase/beta-lactamase superfamily"/>
    <property type="match status" value="2"/>
</dbReference>
<organism evidence="5 6">
    <name type="scientific">Streptomyces griseus</name>
    <dbReference type="NCBI Taxonomy" id="1911"/>
    <lineage>
        <taxon>Bacteria</taxon>
        <taxon>Bacillati</taxon>
        <taxon>Actinomycetota</taxon>
        <taxon>Actinomycetes</taxon>
        <taxon>Kitasatosporales</taxon>
        <taxon>Streptomycetaceae</taxon>
        <taxon>Streptomyces</taxon>
    </lineage>
</organism>
<dbReference type="AlphaFoldDB" id="A0A380P167"/>
<dbReference type="SUPFAM" id="SSF56601">
    <property type="entry name" value="beta-lactamase/transpeptidase-like"/>
    <property type="match status" value="1"/>
</dbReference>
<dbReference type="PRINTS" id="PR00922">
    <property type="entry name" value="DADACBPTASE3"/>
</dbReference>
<evidence type="ECO:0000256" key="3">
    <source>
        <dbReference type="SAM" id="MobiDB-lite"/>
    </source>
</evidence>
<dbReference type="InterPro" id="IPR012338">
    <property type="entry name" value="Beta-lactam/transpept-like"/>
</dbReference>
<gene>
    <name evidence="5" type="primary">dacB</name>
    <name evidence="5" type="ORF">NCTC7807_03178</name>
</gene>
<comment type="similarity">
    <text evidence="1">Belongs to the peptidase S13 family.</text>
</comment>
<keyword evidence="2 5" id="KW-0378">Hydrolase</keyword>
<dbReference type="GO" id="GO:0000270">
    <property type="term" value="P:peptidoglycan metabolic process"/>
    <property type="evidence" value="ECO:0007669"/>
    <property type="project" value="TreeGrafter"/>
</dbReference>
<evidence type="ECO:0000313" key="6">
    <source>
        <dbReference type="Proteomes" id="UP000254150"/>
    </source>
</evidence>
<keyword evidence="5" id="KW-0121">Carboxypeptidase</keyword>